<proteinExistence type="predicted"/>
<feature type="transmembrane region" description="Helical" evidence="1">
    <location>
        <begin position="283"/>
        <end position="304"/>
    </location>
</feature>
<feature type="transmembrane region" description="Helical" evidence="1">
    <location>
        <begin position="316"/>
        <end position="338"/>
    </location>
</feature>
<evidence type="ECO:0000256" key="1">
    <source>
        <dbReference type="SAM" id="Phobius"/>
    </source>
</evidence>
<feature type="transmembrane region" description="Helical" evidence="1">
    <location>
        <begin position="113"/>
        <end position="131"/>
    </location>
</feature>
<dbReference type="Proteomes" id="UP000034231">
    <property type="component" value="Unassembled WGS sequence"/>
</dbReference>
<name>A0A0G0IID4_9BACT</name>
<feature type="transmembrane region" description="Helical" evidence="1">
    <location>
        <begin position="138"/>
        <end position="159"/>
    </location>
</feature>
<feature type="transmembrane region" description="Helical" evidence="1">
    <location>
        <begin position="398"/>
        <end position="415"/>
    </location>
</feature>
<evidence type="ECO:0000313" key="3">
    <source>
        <dbReference type="Proteomes" id="UP000034231"/>
    </source>
</evidence>
<feature type="transmembrane region" description="Helical" evidence="1">
    <location>
        <begin position="359"/>
        <end position="378"/>
    </location>
</feature>
<dbReference type="AlphaFoldDB" id="A0A0G0IID4"/>
<feature type="transmembrane region" description="Helical" evidence="1">
    <location>
        <begin position="179"/>
        <end position="208"/>
    </location>
</feature>
<keyword evidence="1" id="KW-1133">Transmembrane helix</keyword>
<keyword evidence="1" id="KW-0472">Membrane</keyword>
<keyword evidence="1" id="KW-0812">Transmembrane</keyword>
<evidence type="ECO:0000313" key="2">
    <source>
        <dbReference type="EMBL" id="KKQ50760.1"/>
    </source>
</evidence>
<gene>
    <name evidence="2" type="ORF">US68_C0002G0037</name>
</gene>
<sequence>MLKNLYQKLTITKIMLIALLVRIISWPWTYHGDINAQYWWGKFASEFKWRGFYDWLFFGGHAPPDQPMINIYYDWIIRQVYIFFYNIFWYLNVNIPSFPSKFMQWYFADGNQYLLKIPMILADILIIYFCYKFTKSKIIALVLALFPPMIYNSAVWGSGDSIINLLALLGIYLLWNKKYLLAIIFIVFSVLYKSSLLIWMPVILVILIKNKISIKNILFSVLFLLILIYLISLPFNPVEINPLIWFFRTMITKILPGFMDQITVYAMNFWAIIFGFKLKIDSLLILNLISYRLFSLILCALLYFHQIYKLYKNYSLKSLLLCLATISMITFSFMTRMHERYSFPALIPLLLLCNYDRRFIKYFVILSVTHFLNIYSVWGIPNTIFLHNILNTDFTIRIIGIVNTVVTLGLIFININHNQINPKKTNI</sequence>
<evidence type="ECO:0008006" key="4">
    <source>
        <dbReference type="Google" id="ProtNLM"/>
    </source>
</evidence>
<feature type="transmembrane region" description="Helical" evidence="1">
    <location>
        <begin position="217"/>
        <end position="235"/>
    </location>
</feature>
<organism evidence="2 3">
    <name type="scientific">Candidatus Shapirobacteria bacterium GW2011_GWE1_38_10</name>
    <dbReference type="NCBI Taxonomy" id="1618488"/>
    <lineage>
        <taxon>Bacteria</taxon>
        <taxon>Candidatus Shapironibacteriota</taxon>
    </lineage>
</organism>
<accession>A0A0G0IID4</accession>
<protein>
    <recommendedName>
        <fullName evidence="4">Integral membrane protein-like protein</fullName>
    </recommendedName>
</protein>
<reference evidence="2 3" key="1">
    <citation type="journal article" date="2015" name="Nature">
        <title>rRNA introns, odd ribosomes, and small enigmatic genomes across a large radiation of phyla.</title>
        <authorList>
            <person name="Brown C.T."/>
            <person name="Hug L.A."/>
            <person name="Thomas B.C."/>
            <person name="Sharon I."/>
            <person name="Castelle C.J."/>
            <person name="Singh A."/>
            <person name="Wilkins M.J."/>
            <person name="Williams K.H."/>
            <person name="Banfield J.F."/>
        </authorList>
    </citation>
    <scope>NUCLEOTIDE SEQUENCE [LARGE SCALE GENOMIC DNA]</scope>
</reference>
<feature type="transmembrane region" description="Helical" evidence="1">
    <location>
        <begin position="75"/>
        <end position="93"/>
    </location>
</feature>
<dbReference type="EMBL" id="LBTX01000002">
    <property type="protein sequence ID" value="KKQ50760.1"/>
    <property type="molecule type" value="Genomic_DNA"/>
</dbReference>
<feature type="transmembrane region" description="Helical" evidence="1">
    <location>
        <begin position="255"/>
        <end position="276"/>
    </location>
</feature>
<comment type="caution">
    <text evidence="2">The sequence shown here is derived from an EMBL/GenBank/DDBJ whole genome shotgun (WGS) entry which is preliminary data.</text>
</comment>